<evidence type="ECO:0000256" key="4">
    <source>
        <dbReference type="ARBA" id="ARBA00022917"/>
    </source>
</evidence>
<feature type="domain" description="Ribosome recycling factor" evidence="5">
    <location>
        <begin position="19"/>
        <end position="181"/>
    </location>
</feature>
<dbReference type="FunFam" id="1.10.132.20:FF:000001">
    <property type="entry name" value="Ribosome-recycling factor"/>
    <property type="match status" value="1"/>
</dbReference>
<comment type="caution">
    <text evidence="6">The sequence shown here is derived from an EMBL/GenBank/DDBJ whole genome shotgun (WGS) entry which is preliminary data.</text>
</comment>
<dbReference type="InterPro" id="IPR036191">
    <property type="entry name" value="RRF_sf"/>
</dbReference>
<dbReference type="GO" id="GO:0005737">
    <property type="term" value="C:cytoplasm"/>
    <property type="evidence" value="ECO:0007669"/>
    <property type="project" value="UniProtKB-SubCell"/>
</dbReference>
<dbReference type="PANTHER" id="PTHR20982">
    <property type="entry name" value="RIBOSOME RECYCLING FACTOR"/>
    <property type="match status" value="1"/>
</dbReference>
<name>A0A0G1M2X3_9BACT</name>
<evidence type="ECO:0000256" key="2">
    <source>
        <dbReference type="ARBA" id="ARBA00005912"/>
    </source>
</evidence>
<reference evidence="6 7" key="1">
    <citation type="journal article" date="2015" name="Nature">
        <title>rRNA introns, odd ribosomes, and small enigmatic genomes across a large radiation of phyla.</title>
        <authorList>
            <person name="Brown C.T."/>
            <person name="Hug L.A."/>
            <person name="Thomas B.C."/>
            <person name="Sharon I."/>
            <person name="Castelle C.J."/>
            <person name="Singh A."/>
            <person name="Wilkins M.J."/>
            <person name="Williams K.H."/>
            <person name="Banfield J.F."/>
        </authorList>
    </citation>
    <scope>NUCLEOTIDE SEQUENCE [LARGE SCALE GENOMIC DNA]</scope>
</reference>
<dbReference type="GO" id="GO:0006412">
    <property type="term" value="P:translation"/>
    <property type="evidence" value="ECO:0007669"/>
    <property type="project" value="UniProtKB-KW"/>
</dbReference>
<gene>
    <name evidence="6" type="ORF">UX05_C0012G0011</name>
</gene>
<dbReference type="GO" id="GO:0043023">
    <property type="term" value="F:ribosomal large subunit binding"/>
    <property type="evidence" value="ECO:0007669"/>
    <property type="project" value="TreeGrafter"/>
</dbReference>
<protein>
    <submittedName>
        <fullName evidence="6">Ribosome-recycling factor</fullName>
    </submittedName>
</protein>
<dbReference type="Gene3D" id="3.30.1360.40">
    <property type="match status" value="1"/>
</dbReference>
<accession>A0A0G1M2X3</accession>
<dbReference type="PANTHER" id="PTHR20982:SF3">
    <property type="entry name" value="MITOCHONDRIAL RIBOSOME RECYCLING FACTOR PSEUDO 1"/>
    <property type="match status" value="1"/>
</dbReference>
<dbReference type="Gene3D" id="1.10.132.20">
    <property type="entry name" value="Ribosome-recycling factor"/>
    <property type="match status" value="1"/>
</dbReference>
<dbReference type="EMBL" id="LCKS01000012">
    <property type="protein sequence ID" value="KKU02514.1"/>
    <property type="molecule type" value="Genomic_DNA"/>
</dbReference>
<comment type="subcellular location">
    <subcellularLocation>
        <location evidence="1">Cytoplasm</location>
    </subcellularLocation>
</comment>
<organism evidence="6 7">
    <name type="scientific">Candidatus Amesbacteria bacterium GW2011_GWC2_45_19</name>
    <dbReference type="NCBI Taxonomy" id="1618366"/>
    <lineage>
        <taxon>Bacteria</taxon>
        <taxon>Candidatus Amesiibacteriota</taxon>
    </lineage>
</organism>
<dbReference type="NCBIfam" id="TIGR00496">
    <property type="entry name" value="frr"/>
    <property type="match status" value="1"/>
</dbReference>
<evidence type="ECO:0000259" key="5">
    <source>
        <dbReference type="Pfam" id="PF01765"/>
    </source>
</evidence>
<dbReference type="CDD" id="cd00520">
    <property type="entry name" value="RRF"/>
    <property type="match status" value="1"/>
</dbReference>
<dbReference type="FunFam" id="3.30.1360.40:FF:000001">
    <property type="entry name" value="Ribosome-recycling factor"/>
    <property type="match status" value="1"/>
</dbReference>
<dbReference type="Proteomes" id="UP000034264">
    <property type="component" value="Unassembled WGS sequence"/>
</dbReference>
<sequence length="183" mass="20580">MDLGEAKTKMQRCVDFVRAEVGTIRTGRATSALVENIVIGAYGGTAKMKVVELATISVPDAQAMVITPYDQSIVGDIRRDIEAANVGLTPVIDSNVIRIAVPALTSERRLEYVKMLHAKLEDGRVKVRQIRHELMTEVKRQFEDGSLPEDDRRRTEEELQKITDQMMEEIEKTGRAKEAELRL</sequence>
<comment type="similarity">
    <text evidence="2">Belongs to the RRF family.</text>
</comment>
<evidence type="ECO:0000256" key="1">
    <source>
        <dbReference type="ARBA" id="ARBA00004496"/>
    </source>
</evidence>
<keyword evidence="4" id="KW-0648">Protein biosynthesis</keyword>
<dbReference type="SUPFAM" id="SSF55194">
    <property type="entry name" value="Ribosome recycling factor, RRF"/>
    <property type="match status" value="1"/>
</dbReference>
<dbReference type="InterPro" id="IPR002661">
    <property type="entry name" value="Ribosome_recyc_fac"/>
</dbReference>
<keyword evidence="3" id="KW-0963">Cytoplasm</keyword>
<proteinExistence type="inferred from homology"/>
<dbReference type="AlphaFoldDB" id="A0A0G1M2X3"/>
<dbReference type="Pfam" id="PF01765">
    <property type="entry name" value="RRF"/>
    <property type="match status" value="1"/>
</dbReference>
<dbReference type="InterPro" id="IPR023584">
    <property type="entry name" value="Ribosome_recyc_fac_dom"/>
</dbReference>
<evidence type="ECO:0000313" key="6">
    <source>
        <dbReference type="EMBL" id="KKU02514.1"/>
    </source>
</evidence>
<evidence type="ECO:0000313" key="7">
    <source>
        <dbReference type="Proteomes" id="UP000034264"/>
    </source>
</evidence>
<evidence type="ECO:0000256" key="3">
    <source>
        <dbReference type="ARBA" id="ARBA00022490"/>
    </source>
</evidence>